<reference evidence="5" key="1">
    <citation type="submission" date="2017-10" db="EMBL/GenBank/DDBJ databases">
        <title>A new Pekin duck reference genome.</title>
        <authorList>
            <person name="Hou Z.-C."/>
            <person name="Zhou Z.-K."/>
            <person name="Zhu F."/>
            <person name="Hou S.-S."/>
        </authorList>
    </citation>
    <scope>NUCLEOTIDE SEQUENCE [LARGE SCALE GENOMIC DNA]</scope>
</reference>
<feature type="region of interest" description="Disordered" evidence="1">
    <location>
        <begin position="61"/>
        <end position="108"/>
    </location>
</feature>
<feature type="compositionally biased region" description="Polar residues" evidence="1">
    <location>
        <begin position="61"/>
        <end position="70"/>
    </location>
</feature>
<feature type="chain" id="PRO_5019762790" description="Immunoglobulin C1-set domain-containing protein" evidence="2">
    <location>
        <begin position="26"/>
        <end position="247"/>
    </location>
</feature>
<dbReference type="Pfam" id="PF07654">
    <property type="entry name" value="C1-set"/>
    <property type="match status" value="1"/>
</dbReference>
<dbReference type="SMART" id="SM00407">
    <property type="entry name" value="IGc1"/>
    <property type="match status" value="1"/>
</dbReference>
<dbReference type="PROSITE" id="PS00290">
    <property type="entry name" value="IG_MHC"/>
    <property type="match status" value="1"/>
</dbReference>
<evidence type="ECO:0000256" key="1">
    <source>
        <dbReference type="SAM" id="MobiDB-lite"/>
    </source>
</evidence>
<feature type="domain" description="Immunoglobulin C1-set" evidence="3">
    <location>
        <begin position="125"/>
        <end position="178"/>
    </location>
</feature>
<feature type="signal peptide" evidence="2">
    <location>
        <begin position="1"/>
        <end position="25"/>
    </location>
</feature>
<accession>A0A493TNX8</accession>
<dbReference type="InterPro" id="IPR013783">
    <property type="entry name" value="Ig-like_fold"/>
</dbReference>
<reference evidence="4" key="3">
    <citation type="submission" date="2025-09" db="UniProtKB">
        <authorList>
            <consortium name="Ensembl"/>
        </authorList>
    </citation>
    <scope>IDENTIFICATION</scope>
</reference>
<proteinExistence type="predicted"/>
<evidence type="ECO:0000256" key="2">
    <source>
        <dbReference type="SAM" id="SignalP"/>
    </source>
</evidence>
<dbReference type="Proteomes" id="UP000016666">
    <property type="component" value="Unassembled WGS sequence"/>
</dbReference>
<dbReference type="SUPFAM" id="SSF48726">
    <property type="entry name" value="Immunoglobulin"/>
    <property type="match status" value="1"/>
</dbReference>
<keyword evidence="2" id="KW-0732">Signal</keyword>
<reference evidence="4" key="2">
    <citation type="submission" date="2025-08" db="UniProtKB">
        <authorList>
            <consortium name="Ensembl"/>
        </authorList>
    </citation>
    <scope>IDENTIFICATION</scope>
</reference>
<dbReference type="STRING" id="8840.ENSAPLP00000027305"/>
<dbReference type="AlphaFoldDB" id="A0A493TNX8"/>
<protein>
    <recommendedName>
        <fullName evidence="3">Immunoglobulin C1-set domain-containing protein</fullName>
    </recommendedName>
</protein>
<dbReference type="InterPro" id="IPR003597">
    <property type="entry name" value="Ig_C1-set"/>
</dbReference>
<evidence type="ECO:0000259" key="3">
    <source>
        <dbReference type="SMART" id="SM00407"/>
    </source>
</evidence>
<dbReference type="GeneTree" id="ENSGT00960000192044"/>
<keyword evidence="5" id="KW-1185">Reference proteome</keyword>
<feature type="compositionally biased region" description="Pro residues" evidence="1">
    <location>
        <begin position="95"/>
        <end position="104"/>
    </location>
</feature>
<dbReference type="InterPro" id="IPR003006">
    <property type="entry name" value="Ig/MHC_CS"/>
</dbReference>
<dbReference type="Gene3D" id="2.60.40.10">
    <property type="entry name" value="Immunoglobulins"/>
    <property type="match status" value="1"/>
</dbReference>
<organism evidence="4 5">
    <name type="scientific">Anas platyrhynchos platyrhynchos</name>
    <name type="common">Northern mallard</name>
    <dbReference type="NCBI Taxonomy" id="8840"/>
    <lineage>
        <taxon>Eukaryota</taxon>
        <taxon>Metazoa</taxon>
        <taxon>Chordata</taxon>
        <taxon>Craniata</taxon>
        <taxon>Vertebrata</taxon>
        <taxon>Euteleostomi</taxon>
        <taxon>Archelosauria</taxon>
        <taxon>Archosauria</taxon>
        <taxon>Dinosauria</taxon>
        <taxon>Saurischia</taxon>
        <taxon>Theropoda</taxon>
        <taxon>Coelurosauria</taxon>
        <taxon>Aves</taxon>
        <taxon>Neognathae</taxon>
        <taxon>Galloanserae</taxon>
        <taxon>Anseriformes</taxon>
        <taxon>Anatidae</taxon>
        <taxon>Anatinae</taxon>
        <taxon>Anas</taxon>
    </lineage>
</organism>
<sequence>EVLRRGVDFLTLGILLATLSTSSSATGPSSCRAPNLLWKGTWEGGAGRGCHRLRYRAGTCLHSSSTPRSHPSARQRQGRGSTPFGVSHAGTSPSVLPPGRPGHPPALTSCTHSLSASCRWQQEAHARGFYPPEPDDYNPISAIPNGDWSYQTQVSVLVAPVAGDTYTCSVQHVSLQEPLLEDGSEWRGAEPQPEAGGRGSLLPLTRPWSSLPRYFLHIHGHASCCETAETFKGHVNSALAASPQPLT</sequence>
<evidence type="ECO:0000313" key="4">
    <source>
        <dbReference type="Ensembl" id="ENSAPLP00000027305.1"/>
    </source>
</evidence>
<evidence type="ECO:0000313" key="5">
    <source>
        <dbReference type="Proteomes" id="UP000016666"/>
    </source>
</evidence>
<dbReference type="Ensembl" id="ENSAPLT00000037932.1">
    <property type="protein sequence ID" value="ENSAPLP00000027305.1"/>
    <property type="gene ID" value="ENSAPLG00000018067.1"/>
</dbReference>
<name>A0A493TNX8_ANAPP</name>
<dbReference type="InterPro" id="IPR036179">
    <property type="entry name" value="Ig-like_dom_sf"/>
</dbReference>